<accession>A0A5J4RCB3</accession>
<dbReference type="Pfam" id="PF19514">
    <property type="entry name" value="MobC_2"/>
    <property type="match status" value="1"/>
</dbReference>
<proteinExistence type="predicted"/>
<name>A0A5J4RCB3_9ZZZZ</name>
<comment type="caution">
    <text evidence="2">The sequence shown here is derived from an EMBL/GenBank/DDBJ whole genome shotgun (WGS) entry which is preliminary data.</text>
</comment>
<dbReference type="AlphaFoldDB" id="A0A5J4RCB3"/>
<dbReference type="InterPro" id="IPR045788">
    <property type="entry name" value="MobC_2"/>
</dbReference>
<organism evidence="2">
    <name type="scientific">termite gut metagenome</name>
    <dbReference type="NCBI Taxonomy" id="433724"/>
    <lineage>
        <taxon>unclassified sequences</taxon>
        <taxon>metagenomes</taxon>
        <taxon>organismal metagenomes</taxon>
    </lineage>
</organism>
<dbReference type="EMBL" id="SNRY01001423">
    <property type="protein sequence ID" value="KAA6331045.1"/>
    <property type="molecule type" value="Genomic_DNA"/>
</dbReference>
<reference evidence="2" key="1">
    <citation type="submission" date="2019-03" db="EMBL/GenBank/DDBJ databases">
        <title>Single cell metagenomics reveals metabolic interactions within the superorganism composed of flagellate Streblomastix strix and complex community of Bacteroidetes bacteria on its surface.</title>
        <authorList>
            <person name="Treitli S.C."/>
            <person name="Kolisko M."/>
            <person name="Husnik F."/>
            <person name="Keeling P."/>
            <person name="Hampl V."/>
        </authorList>
    </citation>
    <scope>NUCLEOTIDE SEQUENCE</scope>
    <source>
        <strain evidence="2">STM</strain>
    </source>
</reference>
<evidence type="ECO:0000256" key="1">
    <source>
        <dbReference type="SAM" id="MobiDB-lite"/>
    </source>
</evidence>
<protein>
    <submittedName>
        <fullName evidence="2">Uncharacterized protein</fullName>
    </submittedName>
</protein>
<gene>
    <name evidence="2" type="ORF">EZS27_020314</name>
</gene>
<evidence type="ECO:0000313" key="2">
    <source>
        <dbReference type="EMBL" id="KAA6331045.1"/>
    </source>
</evidence>
<feature type="region of interest" description="Disordered" evidence="1">
    <location>
        <begin position="1"/>
        <end position="22"/>
    </location>
</feature>
<sequence length="120" mass="14141">MKHVDAGKFGEKEKRKQGCEPKADKQEYRYMVRLNEAKNKRFLSMYGQSGIKTMSRFMADCVLNKPIKTVKYVMRIRVLLINIYESTCLLVYEATLCFLIRTRISISLVRFVSNFFLQHS</sequence>